<keyword evidence="1" id="KW-1133">Transmembrane helix</keyword>
<evidence type="ECO:0000256" key="1">
    <source>
        <dbReference type="SAM" id="Phobius"/>
    </source>
</evidence>
<dbReference type="GeneID" id="37219698"/>
<accession>A0A395H859</accession>
<evidence type="ECO:0000313" key="3">
    <source>
        <dbReference type="Proteomes" id="UP000249402"/>
    </source>
</evidence>
<gene>
    <name evidence="2" type="ORF">BO80DRAFT_272131</name>
</gene>
<evidence type="ECO:0000313" key="2">
    <source>
        <dbReference type="EMBL" id="RAL03816.1"/>
    </source>
</evidence>
<keyword evidence="3" id="KW-1185">Reference proteome</keyword>
<organism evidence="2 3">
    <name type="scientific">Aspergillus ibericus CBS 121593</name>
    <dbReference type="NCBI Taxonomy" id="1448316"/>
    <lineage>
        <taxon>Eukaryota</taxon>
        <taxon>Fungi</taxon>
        <taxon>Dikarya</taxon>
        <taxon>Ascomycota</taxon>
        <taxon>Pezizomycotina</taxon>
        <taxon>Eurotiomycetes</taxon>
        <taxon>Eurotiomycetidae</taxon>
        <taxon>Eurotiales</taxon>
        <taxon>Aspergillaceae</taxon>
        <taxon>Aspergillus</taxon>
        <taxon>Aspergillus subgen. Circumdati</taxon>
    </lineage>
</organism>
<feature type="transmembrane region" description="Helical" evidence="1">
    <location>
        <begin position="64"/>
        <end position="85"/>
    </location>
</feature>
<keyword evidence="1" id="KW-0812">Transmembrane</keyword>
<keyword evidence="1" id="KW-0472">Membrane</keyword>
<proteinExistence type="predicted"/>
<reference evidence="2 3" key="1">
    <citation type="submission" date="2018-02" db="EMBL/GenBank/DDBJ databases">
        <title>The genomes of Aspergillus section Nigri reveals drivers in fungal speciation.</title>
        <authorList>
            <consortium name="DOE Joint Genome Institute"/>
            <person name="Vesth T.C."/>
            <person name="Nybo J."/>
            <person name="Theobald S."/>
            <person name="Brandl J."/>
            <person name="Frisvad J.C."/>
            <person name="Nielsen K.F."/>
            <person name="Lyhne E.K."/>
            <person name="Kogle M.E."/>
            <person name="Kuo A."/>
            <person name="Riley R."/>
            <person name="Clum A."/>
            <person name="Nolan M."/>
            <person name="Lipzen A."/>
            <person name="Salamov A."/>
            <person name="Henrissat B."/>
            <person name="Wiebenga A."/>
            <person name="De vries R.P."/>
            <person name="Grigoriev I.V."/>
            <person name="Mortensen U.H."/>
            <person name="Andersen M.R."/>
            <person name="Baker S.E."/>
        </authorList>
    </citation>
    <scope>NUCLEOTIDE SEQUENCE [LARGE SCALE GENOMIC DNA]</scope>
    <source>
        <strain evidence="2 3">CBS 121593</strain>
    </source>
</reference>
<sequence length="90" mass="10363">MDSFHHLSLYLLLGWPHRSVIILLLLLYSTSSVAFILGCAGLRKFSHLVSGNQMGSRGIWLHSLWVDYFCLLFFISFHFISYHTIPCFAV</sequence>
<dbReference type="AlphaFoldDB" id="A0A395H859"/>
<dbReference type="Proteomes" id="UP000249402">
    <property type="component" value="Unassembled WGS sequence"/>
</dbReference>
<dbReference type="RefSeq" id="XP_025578143.1">
    <property type="nucleotide sequence ID" value="XM_025714833.1"/>
</dbReference>
<protein>
    <submittedName>
        <fullName evidence="2">Uncharacterized protein</fullName>
    </submittedName>
</protein>
<dbReference type="VEuPathDB" id="FungiDB:BO80DRAFT_272131"/>
<feature type="transmembrane region" description="Helical" evidence="1">
    <location>
        <begin position="20"/>
        <end position="43"/>
    </location>
</feature>
<name>A0A395H859_9EURO</name>
<dbReference type="EMBL" id="KZ824426">
    <property type="protein sequence ID" value="RAL03816.1"/>
    <property type="molecule type" value="Genomic_DNA"/>
</dbReference>